<dbReference type="Proteomes" id="UP000001868">
    <property type="component" value="Chromosome"/>
</dbReference>
<dbReference type="Pfam" id="PF00294">
    <property type="entry name" value="PfkB"/>
    <property type="match status" value="1"/>
</dbReference>
<dbReference type="PIRSF" id="PIRSF000535">
    <property type="entry name" value="1PFK/6PFK/LacC"/>
    <property type="match status" value="1"/>
</dbReference>
<dbReference type="GO" id="GO:0005524">
    <property type="term" value="F:ATP binding"/>
    <property type="evidence" value="ECO:0007669"/>
    <property type="project" value="UniProtKB-KW"/>
</dbReference>
<dbReference type="OrthoDB" id="9801219at2"/>
<dbReference type="SUPFAM" id="SSF53613">
    <property type="entry name" value="Ribokinase-like"/>
    <property type="match status" value="1"/>
</dbReference>
<feature type="domain" description="Carbohydrate kinase PfkB" evidence="7">
    <location>
        <begin position="19"/>
        <end position="294"/>
    </location>
</feature>
<dbReference type="GO" id="GO:0005829">
    <property type="term" value="C:cytosol"/>
    <property type="evidence" value="ECO:0007669"/>
    <property type="project" value="TreeGrafter"/>
</dbReference>
<name>B4REC3_PHEZH</name>
<proteinExistence type="inferred from homology"/>
<dbReference type="InterPro" id="IPR017583">
    <property type="entry name" value="Tagatose/fructose_Pkinase"/>
</dbReference>
<keyword evidence="5" id="KW-0067">ATP-binding</keyword>
<comment type="similarity">
    <text evidence="1 6">Belongs to the carbohydrate kinase PfkB family.</text>
</comment>
<dbReference type="PANTHER" id="PTHR46566:SF2">
    <property type="entry name" value="ATP-DEPENDENT 6-PHOSPHOFRUCTOKINASE ISOZYME 2"/>
    <property type="match status" value="1"/>
</dbReference>
<dbReference type="Gene3D" id="3.40.1190.20">
    <property type="match status" value="1"/>
</dbReference>
<dbReference type="InterPro" id="IPR011611">
    <property type="entry name" value="PfkB_dom"/>
</dbReference>
<evidence type="ECO:0000256" key="2">
    <source>
        <dbReference type="ARBA" id="ARBA00022679"/>
    </source>
</evidence>
<keyword evidence="2 6" id="KW-0808">Transferase</keyword>
<evidence type="ECO:0000256" key="5">
    <source>
        <dbReference type="ARBA" id="ARBA00022840"/>
    </source>
</evidence>
<dbReference type="RefSeq" id="WP_012521013.1">
    <property type="nucleotide sequence ID" value="NC_011144.1"/>
</dbReference>
<keyword evidence="3" id="KW-0547">Nucleotide-binding</keyword>
<dbReference type="InterPro" id="IPR029056">
    <property type="entry name" value="Ribokinase-like"/>
</dbReference>
<accession>B4REC3</accession>
<dbReference type="eggNOG" id="COG1105">
    <property type="taxonomic scope" value="Bacteria"/>
</dbReference>
<protein>
    <recommendedName>
        <fullName evidence="6">Phosphofructokinase</fullName>
    </recommendedName>
</protein>
<sequence>MPVVVTLTLNPALDVSTSTPRVEPDRKLRCGAGRRDPGGGGINVARVAHRLGARTLAIFPSGGLTGQMLERLVEAEGVGSLPVPVSGETREDVTVLDESSGAQYRFIMPGPHLHGVEWMACLKALAGLEAKPDFVCASGSLPPGAPDDLYARVAEIVESWGVRFALDTSGPPLQAALSERVFLIKPNLRELRELTGAPLEDEASRIAACRSLIARGRTAAVALTLGHEGALLVTAQDAWRAPALPVRPVSSVGAGDSFLGAMVWGLASKLTLREAFAFAMAGGSAALLAQGTQLAGARDVRRLLPQVTVERVDDRAALRA</sequence>
<evidence type="ECO:0000256" key="1">
    <source>
        <dbReference type="ARBA" id="ARBA00010688"/>
    </source>
</evidence>
<dbReference type="KEGG" id="pzu:PHZ_c0451"/>
<keyword evidence="9" id="KW-1185">Reference proteome</keyword>
<dbReference type="FunFam" id="3.40.1190.20:FF:000001">
    <property type="entry name" value="Phosphofructokinase"/>
    <property type="match status" value="1"/>
</dbReference>
<dbReference type="PANTHER" id="PTHR46566">
    <property type="entry name" value="1-PHOSPHOFRUCTOKINASE-RELATED"/>
    <property type="match status" value="1"/>
</dbReference>
<evidence type="ECO:0000313" key="9">
    <source>
        <dbReference type="Proteomes" id="UP000001868"/>
    </source>
</evidence>
<evidence type="ECO:0000259" key="7">
    <source>
        <dbReference type="Pfam" id="PF00294"/>
    </source>
</evidence>
<keyword evidence="4 8" id="KW-0418">Kinase</keyword>
<dbReference type="GO" id="GO:0003872">
    <property type="term" value="F:6-phosphofructokinase activity"/>
    <property type="evidence" value="ECO:0007669"/>
    <property type="project" value="TreeGrafter"/>
</dbReference>
<dbReference type="STRING" id="450851.PHZ_c0451"/>
<dbReference type="AlphaFoldDB" id="B4REC3"/>
<organism evidence="8 9">
    <name type="scientific">Phenylobacterium zucineum (strain HLK1)</name>
    <dbReference type="NCBI Taxonomy" id="450851"/>
    <lineage>
        <taxon>Bacteria</taxon>
        <taxon>Pseudomonadati</taxon>
        <taxon>Pseudomonadota</taxon>
        <taxon>Alphaproteobacteria</taxon>
        <taxon>Caulobacterales</taxon>
        <taxon>Caulobacteraceae</taxon>
        <taxon>Phenylobacterium</taxon>
    </lineage>
</organism>
<dbReference type="CDD" id="cd01164">
    <property type="entry name" value="FruK_PfkB_like"/>
    <property type="match status" value="1"/>
</dbReference>
<evidence type="ECO:0000313" key="8">
    <source>
        <dbReference type="EMBL" id="ACG76865.1"/>
    </source>
</evidence>
<evidence type="ECO:0000256" key="6">
    <source>
        <dbReference type="PIRNR" id="PIRNR000535"/>
    </source>
</evidence>
<reference evidence="8 9" key="1">
    <citation type="journal article" date="2008" name="BMC Genomics">
        <title>Complete genome of Phenylobacterium zucineum - a novel facultative intracellular bacterium isolated from human erythroleukemia cell line K562.</title>
        <authorList>
            <person name="Luo Y."/>
            <person name="Xu X."/>
            <person name="Ding Z."/>
            <person name="Liu Z."/>
            <person name="Zhang B."/>
            <person name="Yan Z."/>
            <person name="Sun J."/>
            <person name="Hu S."/>
            <person name="Hu X."/>
        </authorList>
    </citation>
    <scope>NUCLEOTIDE SEQUENCE [LARGE SCALE GENOMIC DNA]</scope>
    <source>
        <strain evidence="8 9">HLK1</strain>
    </source>
</reference>
<dbReference type="EMBL" id="CP000747">
    <property type="protein sequence ID" value="ACG76865.1"/>
    <property type="molecule type" value="Genomic_DNA"/>
</dbReference>
<dbReference type="InterPro" id="IPR002173">
    <property type="entry name" value="Carboh/pur_kinase_PfkB_CS"/>
</dbReference>
<evidence type="ECO:0000256" key="3">
    <source>
        <dbReference type="ARBA" id="ARBA00022741"/>
    </source>
</evidence>
<gene>
    <name evidence="8" type="ordered locus">PHZ_c0451</name>
</gene>
<dbReference type="HOGENOM" id="CLU_050013_0_2_5"/>
<evidence type="ECO:0000256" key="4">
    <source>
        <dbReference type="ARBA" id="ARBA00022777"/>
    </source>
</evidence>
<dbReference type="PROSITE" id="PS00584">
    <property type="entry name" value="PFKB_KINASES_2"/>
    <property type="match status" value="1"/>
</dbReference>
<dbReference type="NCBIfam" id="TIGR03168">
    <property type="entry name" value="1-PFK"/>
    <property type="match status" value="1"/>
</dbReference>